<keyword evidence="2" id="KW-1185">Reference proteome</keyword>
<accession>A0A084GX76</accession>
<dbReference type="CDD" id="cd11527">
    <property type="entry name" value="NTP-PPase_dUTPase"/>
    <property type="match status" value="1"/>
</dbReference>
<proteinExistence type="predicted"/>
<dbReference type="OrthoDB" id="5506143at2"/>
<dbReference type="EMBL" id="JNVC02000005">
    <property type="protein sequence ID" value="KEZ51938.1"/>
    <property type="molecule type" value="Genomic_DNA"/>
</dbReference>
<name>A0A084GX76_METID</name>
<dbReference type="AlphaFoldDB" id="A0A084GX76"/>
<reference evidence="1 2" key="1">
    <citation type="journal article" date="2005" name="Int. J. Syst. Evol. Microbiol.">
        <title>Bacillus cibi sp. nov., isolated from jeotgal, a traditional Korean fermented seafood.</title>
        <authorList>
            <person name="Yoon J.H."/>
            <person name="Lee C.H."/>
            <person name="Oh T.K."/>
        </authorList>
    </citation>
    <scope>NUCLEOTIDE SEQUENCE [LARGE SCALE GENOMIC DNA]</scope>
    <source>
        <strain evidence="1 2">DSM 16189</strain>
    </source>
</reference>
<protein>
    <recommendedName>
        <fullName evidence="3">dUTPase</fullName>
    </recommendedName>
</protein>
<comment type="caution">
    <text evidence="1">The sequence shown here is derived from an EMBL/GenBank/DDBJ whole genome shotgun (WGS) entry which is preliminary data.</text>
</comment>
<organism evidence="1 2">
    <name type="scientific">Metabacillus indicus</name>
    <name type="common">Bacillus indicus</name>
    <dbReference type="NCBI Taxonomy" id="246786"/>
    <lineage>
        <taxon>Bacteria</taxon>
        <taxon>Bacillati</taxon>
        <taxon>Bacillota</taxon>
        <taxon>Bacilli</taxon>
        <taxon>Bacillales</taxon>
        <taxon>Bacillaceae</taxon>
        <taxon>Metabacillus</taxon>
    </lineage>
</organism>
<sequence length="162" mass="18735">MNLTKLFKMQHTLDMKIEKQHGLEKESLIHKKILALYVEVGELANETRCFKFWSLKPPAETDVILEEYVDGVHFILSLGIEIGKTSGIEMQQNAEEKTLTAHFADVFNAIAEFEKNHEDEQFIRLFSKYMHLGQALGFSGAQIEDAYMKKNEVNHDRQKQGY</sequence>
<dbReference type="SUPFAM" id="SSF101386">
    <property type="entry name" value="all-alpha NTP pyrophosphatases"/>
    <property type="match status" value="1"/>
</dbReference>
<dbReference type="PIRSF" id="PIRSF030140">
    <property type="entry name" value="UCP030140"/>
    <property type="match status" value="1"/>
</dbReference>
<dbReference type="Pfam" id="PF08761">
    <property type="entry name" value="dUTPase_2"/>
    <property type="match status" value="1"/>
</dbReference>
<dbReference type="Gene3D" id="1.10.4010.10">
    <property type="entry name" value="Type II deoxyuridine triphosphatase"/>
    <property type="match status" value="1"/>
</dbReference>
<dbReference type="InterPro" id="IPR016947">
    <property type="entry name" value="UCP030140"/>
</dbReference>
<dbReference type="InterPro" id="IPR014871">
    <property type="entry name" value="dUTPase/dCTP_pyrophosphatase"/>
</dbReference>
<evidence type="ECO:0000313" key="1">
    <source>
        <dbReference type="EMBL" id="KEZ51938.1"/>
    </source>
</evidence>
<gene>
    <name evidence="1" type="ORF">GS18_0212620</name>
</gene>
<evidence type="ECO:0008006" key="3">
    <source>
        <dbReference type="Google" id="ProtNLM"/>
    </source>
</evidence>
<evidence type="ECO:0000313" key="2">
    <source>
        <dbReference type="Proteomes" id="UP000028549"/>
    </source>
</evidence>
<dbReference type="STRING" id="246786.GS18_0212620"/>
<dbReference type="Proteomes" id="UP000028549">
    <property type="component" value="Unassembled WGS sequence"/>
</dbReference>
<dbReference type="RefSeq" id="WP_029279204.1">
    <property type="nucleotide sequence ID" value="NZ_JNVC02000005.1"/>
</dbReference>